<keyword evidence="6 10" id="KW-0342">GTP-binding</keyword>
<evidence type="ECO:0000256" key="2">
    <source>
        <dbReference type="ARBA" id="ARBA00022598"/>
    </source>
</evidence>
<evidence type="ECO:0000313" key="13">
    <source>
        <dbReference type="Proteomes" id="UP000095003"/>
    </source>
</evidence>
<dbReference type="AlphaFoldDB" id="A0A1E3A0A8"/>
<dbReference type="GO" id="GO:0006396">
    <property type="term" value="P:RNA processing"/>
    <property type="evidence" value="ECO:0007669"/>
    <property type="project" value="InterPro"/>
</dbReference>
<dbReference type="InterPro" id="IPR001233">
    <property type="entry name" value="RtcB"/>
</dbReference>
<keyword evidence="7 11" id="KW-0464">Manganese</keyword>
<name>A0A1E3A0A8_9FIRM</name>
<evidence type="ECO:0000256" key="4">
    <source>
        <dbReference type="ARBA" id="ARBA00022741"/>
    </source>
</evidence>
<sequence>MKTVKGIYAEAKIFTDDVEDYAEAQVKMICDNEVAEGSIIRLMPDIHPGKVGPIGLSMTVTDKIIPQLLGVDIGCGMTCVKLKKANIEFQKLDKVIREKIPSGFSVRKEPHHMAEEFSYEGLHCLGHINRERADRSLGTLGGGNHFIELDKGTDGSMYLVIHTGSRHLGEEVAEYYTKLANSCLKEQGKEIPYYMSYLEGTYRADYMEDVQIIQKYAEWNRQIIVREIVKGMKWKAVEHFSAEHNYLDTSGILHKGTVSARNGEKVIIPANMKEGAILGIGKGNEEWNYSAPHGSGRKMKREDVKNQHTVSEFKKEMKGIYSSCIGTETLDEAPFAYRSIEEIAEQIKDSVEVTEILKPVYNFKAGNPK</sequence>
<feature type="binding site" evidence="10">
    <location>
        <begin position="144"/>
        <end position="148"/>
    </location>
    <ligand>
        <name>GMP</name>
        <dbReference type="ChEBI" id="CHEBI:58115"/>
    </ligand>
</feature>
<dbReference type="PATRIC" id="fig|1432052.3.peg.6985"/>
<dbReference type="InterPro" id="IPR052915">
    <property type="entry name" value="RtcB-like"/>
</dbReference>
<evidence type="ECO:0000256" key="9">
    <source>
        <dbReference type="PIRSR" id="PIRSR601233-1"/>
    </source>
</evidence>
<evidence type="ECO:0000256" key="8">
    <source>
        <dbReference type="ARBA" id="ARBA00047746"/>
    </source>
</evidence>
<feature type="binding site" evidence="10">
    <location>
        <begin position="269"/>
        <end position="272"/>
    </location>
    <ligand>
        <name>GMP</name>
        <dbReference type="ChEBI" id="CHEBI:58115"/>
    </ligand>
</feature>
<gene>
    <name evidence="12" type="primary">rtcB_2</name>
    <name evidence="12" type="ORF">BEH84_06328</name>
</gene>
<dbReference type="Gene3D" id="3.90.1860.10">
    <property type="entry name" value="tRNA-splicing ligase RtcB"/>
    <property type="match status" value="1"/>
</dbReference>
<dbReference type="GO" id="GO:0003909">
    <property type="term" value="F:DNA ligase activity"/>
    <property type="evidence" value="ECO:0007669"/>
    <property type="project" value="TreeGrafter"/>
</dbReference>
<evidence type="ECO:0000256" key="7">
    <source>
        <dbReference type="ARBA" id="ARBA00023211"/>
    </source>
</evidence>
<keyword evidence="5" id="KW-0692">RNA repair</keyword>
<feature type="binding site" evidence="11">
    <location>
        <position position="162"/>
    </location>
    <ligand>
        <name>Mn(2+)</name>
        <dbReference type="ChEBI" id="CHEBI:29035"/>
        <label>2</label>
    </ligand>
</feature>
<evidence type="ECO:0000256" key="1">
    <source>
        <dbReference type="ARBA" id="ARBA00012726"/>
    </source>
</evidence>
<dbReference type="GO" id="GO:0030145">
    <property type="term" value="F:manganese ion binding"/>
    <property type="evidence" value="ECO:0007669"/>
    <property type="project" value="TreeGrafter"/>
</dbReference>
<dbReference type="Proteomes" id="UP000095003">
    <property type="component" value="Unassembled WGS sequence"/>
</dbReference>
<feature type="binding site" evidence="11">
    <location>
        <position position="239"/>
    </location>
    <ligand>
        <name>Mn(2+)</name>
        <dbReference type="ChEBI" id="CHEBI:29035"/>
        <label>2</label>
    </ligand>
</feature>
<dbReference type="PANTHER" id="PTHR43749:SF2">
    <property type="entry name" value="RNA-SPLICING LIGASE RTCB"/>
    <property type="match status" value="1"/>
</dbReference>
<comment type="cofactor">
    <cofactor evidence="11">
        <name>Mn(2+)</name>
        <dbReference type="ChEBI" id="CHEBI:29035"/>
    </cofactor>
    <text evidence="11">Binds 2 manganese ions per subunit.</text>
</comment>
<dbReference type="RefSeq" id="WP_069159526.1">
    <property type="nucleotide sequence ID" value="NZ_JBKXXQ010000005.1"/>
</dbReference>
<evidence type="ECO:0000256" key="10">
    <source>
        <dbReference type="PIRSR" id="PIRSR601233-2"/>
    </source>
</evidence>
<keyword evidence="4 10" id="KW-0547">Nucleotide-binding</keyword>
<evidence type="ECO:0000256" key="11">
    <source>
        <dbReference type="PIRSR" id="PIRSR601233-3"/>
    </source>
</evidence>
<dbReference type="EC" id="6.5.1.8" evidence="1"/>
<feature type="active site" description="GMP-histidine intermediate" evidence="9">
    <location>
        <position position="293"/>
    </location>
</feature>
<evidence type="ECO:0000256" key="3">
    <source>
        <dbReference type="ARBA" id="ARBA00022723"/>
    </source>
</evidence>
<comment type="caution">
    <text evidence="12">The sequence shown here is derived from an EMBL/GenBank/DDBJ whole genome shotgun (WGS) entry which is preliminary data.</text>
</comment>
<evidence type="ECO:0000256" key="6">
    <source>
        <dbReference type="ARBA" id="ARBA00023134"/>
    </source>
</evidence>
<feature type="binding site" evidence="11">
    <location>
        <position position="72"/>
    </location>
    <ligand>
        <name>Mn(2+)</name>
        <dbReference type="ChEBI" id="CHEBI:29035"/>
        <label>1</label>
    </ligand>
</feature>
<dbReference type="GO" id="GO:0006281">
    <property type="term" value="P:DNA repair"/>
    <property type="evidence" value="ECO:0007669"/>
    <property type="project" value="TreeGrafter"/>
</dbReference>
<evidence type="ECO:0000256" key="5">
    <source>
        <dbReference type="ARBA" id="ARBA00022800"/>
    </source>
</evidence>
<dbReference type="GeneID" id="93304305"/>
<dbReference type="Pfam" id="PF01139">
    <property type="entry name" value="RtcB"/>
    <property type="match status" value="2"/>
</dbReference>
<accession>A0A1E3A0A8</accession>
<reference evidence="12 13" key="1">
    <citation type="submission" date="2016-07" db="EMBL/GenBank/DDBJ databases">
        <title>Characterization of isolates of Eisenbergiella tayi derived from blood cultures, using whole genome sequencing.</title>
        <authorList>
            <person name="Burdz T."/>
            <person name="Wiebe D."/>
            <person name="Huynh C."/>
            <person name="Bernard K."/>
        </authorList>
    </citation>
    <scope>NUCLEOTIDE SEQUENCE [LARGE SCALE GENOMIC DNA]</scope>
    <source>
        <strain evidence="12 13">NML 120489</strain>
    </source>
</reference>
<dbReference type="SUPFAM" id="SSF103365">
    <property type="entry name" value="Hypothetical protein PH1602"/>
    <property type="match status" value="1"/>
</dbReference>
<organism evidence="12 13">
    <name type="scientific">Eisenbergiella tayi</name>
    <dbReference type="NCBI Taxonomy" id="1432052"/>
    <lineage>
        <taxon>Bacteria</taxon>
        <taxon>Bacillati</taxon>
        <taxon>Bacillota</taxon>
        <taxon>Clostridia</taxon>
        <taxon>Lachnospirales</taxon>
        <taxon>Lachnospiraceae</taxon>
        <taxon>Eisenbergiella</taxon>
    </lineage>
</organism>
<protein>
    <recommendedName>
        <fullName evidence="1">3'-phosphate/5'-hydroxy nucleic acid ligase</fullName>
        <ecNumber evidence="1">6.5.1.8</ecNumber>
    </recommendedName>
</protein>
<evidence type="ECO:0000313" key="12">
    <source>
        <dbReference type="EMBL" id="ODM02185.1"/>
    </source>
</evidence>
<dbReference type="GO" id="GO:0042245">
    <property type="term" value="P:RNA repair"/>
    <property type="evidence" value="ECO:0007669"/>
    <property type="project" value="UniProtKB-KW"/>
</dbReference>
<dbReference type="GO" id="GO:0170057">
    <property type="term" value="F:RNA ligase (GTP) activity"/>
    <property type="evidence" value="ECO:0007669"/>
    <property type="project" value="UniProtKB-EC"/>
</dbReference>
<dbReference type="PANTHER" id="PTHR43749">
    <property type="entry name" value="RNA-SPLICING LIGASE RTCB"/>
    <property type="match status" value="1"/>
</dbReference>
<feature type="binding site" evidence="10">
    <location>
        <begin position="293"/>
        <end position="296"/>
    </location>
    <ligand>
        <name>GMP</name>
        <dbReference type="ChEBI" id="CHEBI:58115"/>
    </ligand>
</feature>
<dbReference type="EMBL" id="MCGI01000010">
    <property type="protein sequence ID" value="ODM02185.1"/>
    <property type="molecule type" value="Genomic_DNA"/>
</dbReference>
<comment type="catalytic activity">
    <reaction evidence="8">
        <text>a 3'-end 3'-phospho-ribonucleotide-RNA + a 5'-end dephospho-ribonucleoside-RNA + GTP = a ribonucleotidyl-ribonucleotide-RNA + GMP + diphosphate</text>
        <dbReference type="Rhea" id="RHEA:68076"/>
        <dbReference type="Rhea" id="RHEA-COMP:10463"/>
        <dbReference type="Rhea" id="RHEA-COMP:13936"/>
        <dbReference type="Rhea" id="RHEA-COMP:17355"/>
        <dbReference type="ChEBI" id="CHEBI:33019"/>
        <dbReference type="ChEBI" id="CHEBI:37565"/>
        <dbReference type="ChEBI" id="CHEBI:58115"/>
        <dbReference type="ChEBI" id="CHEBI:83062"/>
        <dbReference type="ChEBI" id="CHEBI:138284"/>
        <dbReference type="ChEBI" id="CHEBI:173118"/>
        <dbReference type="EC" id="6.5.1.8"/>
    </reaction>
</comment>
<feature type="binding site" evidence="11">
    <location>
        <position position="145"/>
    </location>
    <ligand>
        <name>Mn(2+)</name>
        <dbReference type="ChEBI" id="CHEBI:29035"/>
        <label>1</label>
    </ligand>
</feature>
<dbReference type="GO" id="GO:0005525">
    <property type="term" value="F:GTP binding"/>
    <property type="evidence" value="ECO:0007669"/>
    <property type="project" value="UniProtKB-KW"/>
</dbReference>
<keyword evidence="3 11" id="KW-0479">Metal-binding</keyword>
<dbReference type="InterPro" id="IPR036025">
    <property type="entry name" value="RtcB-like_sf"/>
</dbReference>
<keyword evidence="2 12" id="KW-0436">Ligase</keyword>
<proteinExistence type="predicted"/>